<keyword evidence="2" id="KW-0812">Transmembrane</keyword>
<evidence type="ECO:0008006" key="5">
    <source>
        <dbReference type="Google" id="ProtNLM"/>
    </source>
</evidence>
<keyword evidence="2" id="KW-0472">Membrane</keyword>
<organism evidence="3 4">
    <name type="scientific">Kocuria subflava</name>
    <dbReference type="NCBI Taxonomy" id="1736139"/>
    <lineage>
        <taxon>Bacteria</taxon>
        <taxon>Bacillati</taxon>
        <taxon>Actinomycetota</taxon>
        <taxon>Actinomycetes</taxon>
        <taxon>Micrococcales</taxon>
        <taxon>Micrococcaceae</taxon>
        <taxon>Kocuria</taxon>
    </lineage>
</organism>
<reference evidence="3 4" key="1">
    <citation type="submission" date="2020-02" db="EMBL/GenBank/DDBJ databases">
        <authorList>
            <person name="Sun Q."/>
        </authorList>
    </citation>
    <scope>NUCLEOTIDE SEQUENCE [LARGE SCALE GENOMIC DNA]</scope>
    <source>
        <strain evidence="3 4">YIM 13062</strain>
    </source>
</reference>
<gene>
    <name evidence="3" type="ORF">GTW58_08985</name>
</gene>
<dbReference type="Proteomes" id="UP000521379">
    <property type="component" value="Unassembled WGS sequence"/>
</dbReference>
<accession>A0A846TWD8</accession>
<feature type="transmembrane region" description="Helical" evidence="2">
    <location>
        <begin position="206"/>
        <end position="231"/>
    </location>
</feature>
<dbReference type="EMBL" id="JAAVUN010000016">
    <property type="protein sequence ID" value="NKE10062.1"/>
    <property type="molecule type" value="Genomic_DNA"/>
</dbReference>
<dbReference type="RefSeq" id="WP_119933080.1">
    <property type="nucleotide sequence ID" value="NZ_JAAVUN010000016.1"/>
</dbReference>
<feature type="region of interest" description="Disordered" evidence="1">
    <location>
        <begin position="1"/>
        <end position="149"/>
    </location>
</feature>
<keyword evidence="4" id="KW-1185">Reference proteome</keyword>
<evidence type="ECO:0000313" key="4">
    <source>
        <dbReference type="Proteomes" id="UP000521379"/>
    </source>
</evidence>
<feature type="compositionally biased region" description="Polar residues" evidence="1">
    <location>
        <begin position="1"/>
        <end position="20"/>
    </location>
</feature>
<proteinExistence type="predicted"/>
<comment type="caution">
    <text evidence="3">The sequence shown here is derived from an EMBL/GenBank/DDBJ whole genome shotgun (WGS) entry which is preliminary data.</text>
</comment>
<dbReference type="AlphaFoldDB" id="A0A846TWD8"/>
<evidence type="ECO:0000256" key="1">
    <source>
        <dbReference type="SAM" id="MobiDB-lite"/>
    </source>
</evidence>
<evidence type="ECO:0000256" key="2">
    <source>
        <dbReference type="SAM" id="Phobius"/>
    </source>
</evidence>
<keyword evidence="2" id="KW-1133">Transmembrane helix</keyword>
<evidence type="ECO:0000313" key="3">
    <source>
        <dbReference type="EMBL" id="NKE10062.1"/>
    </source>
</evidence>
<protein>
    <recommendedName>
        <fullName evidence="5">DUF4190 domain-containing protein</fullName>
    </recommendedName>
</protein>
<sequence length="275" mass="29221">MSYERPQNTNDPNAPWSSDQGGQGADPNVGGQQPVRDGGPKGNVYDPTSEPPRYGVRVPEGQGNGQPAQDGQQQPWNSGQNNSGQNNYGPGQQGQNQYGQNNYGQNQQAAQPYNPNPYGQGSYNQNGGQDFYTAQGGSNQNPYDQPYAAPPVTPGRGLAVAAVVLGALSIVLFFLGLTVLLAVLGLIFAIVALVKARKVPGARRGMGITGLVLNIIGLILSGIALVFWILVGGVAWQMFQDPAVQQCVSQYMDDQNQAAYEQCLEDNLQVPGQNS</sequence>
<feature type="transmembrane region" description="Helical" evidence="2">
    <location>
        <begin position="161"/>
        <end position="194"/>
    </location>
</feature>
<feature type="compositionally biased region" description="Low complexity" evidence="1">
    <location>
        <begin position="71"/>
        <end position="129"/>
    </location>
</feature>
<name>A0A846TWD8_9MICC</name>